<keyword evidence="3" id="KW-1185">Reference proteome</keyword>
<proteinExistence type="predicted"/>
<dbReference type="RefSeq" id="WP_285884504.1">
    <property type="nucleotide sequence ID" value="NZ_JARFYN010000091.1"/>
</dbReference>
<keyword evidence="1" id="KW-0472">Membrane</keyword>
<feature type="transmembrane region" description="Helical" evidence="1">
    <location>
        <begin position="309"/>
        <end position="328"/>
    </location>
</feature>
<keyword evidence="1" id="KW-0812">Transmembrane</keyword>
<feature type="transmembrane region" description="Helical" evidence="1">
    <location>
        <begin position="269"/>
        <end position="289"/>
    </location>
</feature>
<name>A0ABT7KPS6_9HYPH</name>
<evidence type="ECO:0000313" key="3">
    <source>
        <dbReference type="Proteomes" id="UP001172630"/>
    </source>
</evidence>
<comment type="caution">
    <text evidence="2">The sequence shown here is derived from an EMBL/GenBank/DDBJ whole genome shotgun (WGS) entry which is preliminary data.</text>
</comment>
<feature type="transmembrane region" description="Helical" evidence="1">
    <location>
        <begin position="335"/>
        <end position="355"/>
    </location>
</feature>
<sequence>MFPAAVLYLLFPAVIFLLGFSHWPTVVSGACGATLSIALLARNSGDESAFYGRDWLTILAISLLAVFLSGIAPPLGQNSDWQKHYALFNLLVDQPWPPKVQLDDGTYSLRYPLAWYVVPALVGKAIGKWSVSYASFVWTAAGLFVALRIAFRDAKSWKEQSSACAIFLLFSGADIVGYAITQYRFGPIFHIEWWAGFAESPANVTSLLWTPQHAIPAWIGAALFLRYPKRSVRNGMTIAAAIAAWSPFVLIGMAPVVIIALTKTGIKQALTIQNVGAAILLFIPIFWLLSQGATSLPMAAGWIDRYFTVPIFFLFLLLEFWILGACIVRANRSVAVPVVTCLVFLTALSLTRVGFYNDLMMRGGIPALSVLAVHSAETILGKSWRWTWPLAAFLIVGAVNPIGEIVRGFIEPRIKSNDTITIQQAAFNNPELFPQYLVKAN</sequence>
<organism evidence="2 3">
    <name type="scientific">Rhizobium calliandrae</name>
    <dbReference type="NCBI Taxonomy" id="1312182"/>
    <lineage>
        <taxon>Bacteria</taxon>
        <taxon>Pseudomonadati</taxon>
        <taxon>Pseudomonadota</taxon>
        <taxon>Alphaproteobacteria</taxon>
        <taxon>Hyphomicrobiales</taxon>
        <taxon>Rhizobiaceae</taxon>
        <taxon>Rhizobium/Agrobacterium group</taxon>
        <taxon>Rhizobium</taxon>
    </lineage>
</organism>
<feature type="transmembrane region" description="Helical" evidence="1">
    <location>
        <begin position="163"/>
        <end position="180"/>
    </location>
</feature>
<dbReference type="Proteomes" id="UP001172630">
    <property type="component" value="Unassembled WGS sequence"/>
</dbReference>
<feature type="transmembrane region" description="Helical" evidence="1">
    <location>
        <begin position="133"/>
        <end position="151"/>
    </location>
</feature>
<reference evidence="2" key="1">
    <citation type="submission" date="2023-06" db="EMBL/GenBank/DDBJ databases">
        <title>Phylogenetic Diversity of Rhizobium strains.</title>
        <authorList>
            <person name="Moura F.T."/>
            <person name="Helene L.C.F."/>
            <person name="Hungria M."/>
        </authorList>
    </citation>
    <scope>NUCLEOTIDE SEQUENCE</scope>
    <source>
        <strain evidence="2">CCGE524</strain>
    </source>
</reference>
<accession>A0ABT7KPS6</accession>
<evidence type="ECO:0000313" key="2">
    <source>
        <dbReference type="EMBL" id="MDL2410587.1"/>
    </source>
</evidence>
<feature type="transmembrane region" description="Helical" evidence="1">
    <location>
        <begin position="386"/>
        <end position="406"/>
    </location>
</feature>
<evidence type="ECO:0000256" key="1">
    <source>
        <dbReference type="SAM" id="Phobius"/>
    </source>
</evidence>
<feature type="transmembrane region" description="Helical" evidence="1">
    <location>
        <begin position="238"/>
        <end position="262"/>
    </location>
</feature>
<feature type="transmembrane region" description="Helical" evidence="1">
    <location>
        <begin position="55"/>
        <end position="75"/>
    </location>
</feature>
<keyword evidence="1" id="KW-1133">Transmembrane helix</keyword>
<protein>
    <submittedName>
        <fullName evidence="2">Uncharacterized protein</fullName>
    </submittedName>
</protein>
<gene>
    <name evidence="2" type="ORF">PY650_34435</name>
</gene>
<dbReference type="EMBL" id="JARFYN010000091">
    <property type="protein sequence ID" value="MDL2410587.1"/>
    <property type="molecule type" value="Genomic_DNA"/>
</dbReference>